<dbReference type="InterPro" id="IPR018389">
    <property type="entry name" value="DctP_fam"/>
</dbReference>
<dbReference type="NCBIfam" id="TIGR00787">
    <property type="entry name" value="dctP"/>
    <property type="match status" value="1"/>
</dbReference>
<reference evidence="6" key="1">
    <citation type="submission" date="2024-06" db="EMBL/GenBank/DDBJ databases">
        <title>Methylostella associata gen. nov., sp. nov., a novel Ancalomicrobiaceae-affiliated facultatively methylotrophic bacteria that feed on methanotrophs of the genus Methylococcus.</title>
        <authorList>
            <person name="Saltykova V."/>
            <person name="Danilova O.V."/>
            <person name="Oshkin I.Y."/>
            <person name="Belova S.E."/>
            <person name="Pimenov N.V."/>
            <person name="Dedysh S.N."/>
        </authorList>
    </citation>
    <scope>NUCLEOTIDE SEQUENCE</scope>
    <source>
        <strain evidence="6">S20</strain>
    </source>
</reference>
<accession>A0AAU7XAU2</accession>
<name>A0AAU7XAU2_9HYPH</name>
<sequence>MTIRVTRRALVATAASLPLVSILSRPAKAAEFTFKLATGQDPSHPVNKRAKEAADRVKEKSGGRLEINVFPANQLGSDTDMIGQVRNGAVEMINIASSVLATLVSTAGIVNTGFAFASYDKVWAAMDGSLGEVVRKEIEKAGIFAVSKPWDNGFRQLTSSTREIRTPDDLKGFKMRVPAAPILTSLFQALGAGPTPINFNEVYSALQTKVVEGQENPLPIIATAKLYEVQKFCSLTSHVWDAYWILGNRRAFSRLPQDVQEIVAREFGIAADAERADIAALSQSLKADLAAKGLTFVDVDKEAFRAVLAKTSFYKDWRAKFGEAAWGVLQQNVGELG</sequence>
<dbReference type="CDD" id="cd13603">
    <property type="entry name" value="PBP2_TRAP_Siap_TeaA_like"/>
    <property type="match status" value="1"/>
</dbReference>
<dbReference type="GO" id="GO:0055085">
    <property type="term" value="P:transmembrane transport"/>
    <property type="evidence" value="ECO:0007669"/>
    <property type="project" value="InterPro"/>
</dbReference>
<dbReference type="PIRSF" id="PIRSF006470">
    <property type="entry name" value="DctB"/>
    <property type="match status" value="1"/>
</dbReference>
<dbReference type="EMBL" id="CP158568">
    <property type="protein sequence ID" value="XBY43798.1"/>
    <property type="molecule type" value="Genomic_DNA"/>
</dbReference>
<organism evidence="6">
    <name type="scientific">Methyloraptor flagellatus</name>
    <dbReference type="NCBI Taxonomy" id="3162530"/>
    <lineage>
        <taxon>Bacteria</taxon>
        <taxon>Pseudomonadati</taxon>
        <taxon>Pseudomonadota</taxon>
        <taxon>Alphaproteobacteria</taxon>
        <taxon>Hyphomicrobiales</taxon>
        <taxon>Ancalomicrobiaceae</taxon>
        <taxon>Methyloraptor</taxon>
    </lineage>
</organism>
<dbReference type="InterPro" id="IPR038404">
    <property type="entry name" value="TRAP_DctP_sf"/>
</dbReference>
<protein>
    <submittedName>
        <fullName evidence="6">TRAP transporter substrate-binding protein</fullName>
    </submittedName>
</protein>
<proteinExistence type="inferred from homology"/>
<dbReference type="NCBIfam" id="NF037995">
    <property type="entry name" value="TRAP_S1"/>
    <property type="match status" value="1"/>
</dbReference>
<evidence type="ECO:0000256" key="4">
    <source>
        <dbReference type="ARBA" id="ARBA00022729"/>
    </source>
</evidence>
<keyword evidence="3" id="KW-0813">Transport</keyword>
<evidence type="ECO:0000256" key="1">
    <source>
        <dbReference type="ARBA" id="ARBA00004196"/>
    </source>
</evidence>
<dbReference type="AlphaFoldDB" id="A0AAU7XAU2"/>
<dbReference type="RefSeq" id="WP_407048900.1">
    <property type="nucleotide sequence ID" value="NZ_CP158568.1"/>
</dbReference>
<gene>
    <name evidence="6" type="ORF">ABS361_17225</name>
</gene>
<feature type="chain" id="PRO_5043448188" evidence="5">
    <location>
        <begin position="30"/>
        <end position="337"/>
    </location>
</feature>
<evidence type="ECO:0000313" key="6">
    <source>
        <dbReference type="EMBL" id="XBY43798.1"/>
    </source>
</evidence>
<dbReference type="KEGG" id="mflg:ABS361_17225"/>
<comment type="subcellular location">
    <subcellularLocation>
        <location evidence="1">Cell envelope</location>
    </subcellularLocation>
</comment>
<comment type="similarity">
    <text evidence="2">Belongs to the bacterial solute-binding protein 7 family.</text>
</comment>
<dbReference type="InterPro" id="IPR004682">
    <property type="entry name" value="TRAP_DctP"/>
</dbReference>
<keyword evidence="4 5" id="KW-0732">Signal</keyword>
<dbReference type="PANTHER" id="PTHR33376:SF4">
    <property type="entry name" value="SIALIC ACID-BINDING PERIPLASMIC PROTEIN SIAP"/>
    <property type="match status" value="1"/>
</dbReference>
<evidence type="ECO:0000256" key="3">
    <source>
        <dbReference type="ARBA" id="ARBA00022448"/>
    </source>
</evidence>
<evidence type="ECO:0000256" key="2">
    <source>
        <dbReference type="ARBA" id="ARBA00009023"/>
    </source>
</evidence>
<dbReference type="PANTHER" id="PTHR33376">
    <property type="match status" value="1"/>
</dbReference>
<dbReference type="Pfam" id="PF03480">
    <property type="entry name" value="DctP"/>
    <property type="match status" value="1"/>
</dbReference>
<feature type="signal peptide" evidence="5">
    <location>
        <begin position="1"/>
        <end position="29"/>
    </location>
</feature>
<dbReference type="GO" id="GO:0030288">
    <property type="term" value="C:outer membrane-bounded periplasmic space"/>
    <property type="evidence" value="ECO:0007669"/>
    <property type="project" value="InterPro"/>
</dbReference>
<evidence type="ECO:0000256" key="5">
    <source>
        <dbReference type="SAM" id="SignalP"/>
    </source>
</evidence>
<dbReference type="Gene3D" id="3.40.190.170">
    <property type="entry name" value="Bacterial extracellular solute-binding protein, family 7"/>
    <property type="match status" value="1"/>
</dbReference>